<accession>A0A9W6CZ53</accession>
<name>A0A9W6CZ53_9MICO</name>
<feature type="transmembrane region" description="Helical" evidence="1">
    <location>
        <begin position="467"/>
        <end position="486"/>
    </location>
</feature>
<keyword evidence="3" id="KW-1185">Reference proteome</keyword>
<dbReference type="EMBL" id="BSDP01000001">
    <property type="protein sequence ID" value="GLI28310.1"/>
    <property type="molecule type" value="Genomic_DNA"/>
</dbReference>
<proteinExistence type="predicted"/>
<dbReference type="AlphaFoldDB" id="A0A9W6CZ53"/>
<dbReference type="Proteomes" id="UP001144396">
    <property type="component" value="Unassembled WGS sequence"/>
</dbReference>
<feature type="transmembrane region" description="Helical" evidence="1">
    <location>
        <begin position="173"/>
        <end position="194"/>
    </location>
</feature>
<feature type="transmembrane region" description="Helical" evidence="1">
    <location>
        <begin position="201"/>
        <end position="222"/>
    </location>
</feature>
<reference evidence="2" key="1">
    <citation type="submission" date="2022-12" db="EMBL/GenBank/DDBJ databases">
        <title>Reference genome sequencing for broad-spectrum identification of bacterial and archaeal isolates by mass spectrometry.</title>
        <authorList>
            <person name="Sekiguchi Y."/>
            <person name="Tourlousse D.M."/>
        </authorList>
    </citation>
    <scope>NUCLEOTIDE SEQUENCE</scope>
    <source>
        <strain evidence="2">14</strain>
    </source>
</reference>
<gene>
    <name evidence="2" type="ORF">ARHIZOSPH14_25520</name>
</gene>
<keyword evidence="1" id="KW-0812">Transmembrane</keyword>
<comment type="caution">
    <text evidence="2">The sequence shown here is derived from an EMBL/GenBank/DDBJ whole genome shotgun (WGS) entry which is preliminary data.</text>
</comment>
<feature type="transmembrane region" description="Helical" evidence="1">
    <location>
        <begin position="513"/>
        <end position="532"/>
    </location>
</feature>
<keyword evidence="1" id="KW-0472">Membrane</keyword>
<sequence length="537" mass="54603">MTATEAPSARAAPAESAGSGYWAVLRVQLRTGWKAPVIWVLALVGGYYATVAALDGTYGTPEQLATYDQTVASDPAMAAINGTPYGADTLGGVAANEFGFIAAIAIPLMGLFLVARQTRAPEESGLLELLRSRGVGRRAPWTAAVAVTAVALALVGTGMALVLVAYGEPADAAWLYGASIATLGGVFAGIATFVGQLVRRAPGVTAVGIVALGGAYLTRAIGDVRDNAWRWLSPLAWQQETRPFADDSRVWPLLLALGVAIALVVAGLVLVGSRDLGSALVPSRPGPRRASRFGASTAGLALRAHGPAGLGWIAGAAVVGVVFGAFTDDIADAVAANPALAGIFGADAADQVNESYAGFCLLLIAFMAMGCLAQSMLRLRGEETGGMLEPTLARATHRVGWMSTYALTAAVLACLVMLAGGAGLAATAGSEVDGLLEASAAYLPAVLVIGGVGMLLFGLVPGWSSALWIVLAYAVFADLLGGTLSMPDWALALSPTHVVGDVPVDDVDGAAELWLGVVATGAAVVGLAGFRLRDVPR</sequence>
<evidence type="ECO:0000256" key="1">
    <source>
        <dbReference type="SAM" id="Phobius"/>
    </source>
</evidence>
<feature type="transmembrane region" description="Helical" evidence="1">
    <location>
        <begin position="250"/>
        <end position="271"/>
    </location>
</feature>
<feature type="transmembrane region" description="Helical" evidence="1">
    <location>
        <begin position="141"/>
        <end position="167"/>
    </location>
</feature>
<feature type="transmembrane region" description="Helical" evidence="1">
    <location>
        <begin position="404"/>
        <end position="428"/>
    </location>
</feature>
<feature type="transmembrane region" description="Helical" evidence="1">
    <location>
        <begin position="36"/>
        <end position="54"/>
    </location>
</feature>
<protein>
    <submittedName>
        <fullName evidence="2">Exporter of polyketide antibiotics</fullName>
    </submittedName>
</protein>
<feature type="transmembrane region" description="Helical" evidence="1">
    <location>
        <begin position="356"/>
        <end position="377"/>
    </location>
</feature>
<feature type="transmembrane region" description="Helical" evidence="1">
    <location>
        <begin position="98"/>
        <end position="115"/>
    </location>
</feature>
<evidence type="ECO:0000313" key="3">
    <source>
        <dbReference type="Proteomes" id="UP001144396"/>
    </source>
</evidence>
<evidence type="ECO:0000313" key="2">
    <source>
        <dbReference type="EMBL" id="GLI28310.1"/>
    </source>
</evidence>
<keyword evidence="1" id="KW-1133">Transmembrane helix</keyword>
<organism evidence="2 3">
    <name type="scientific">Agromyces rhizosphaerae</name>
    <dbReference type="NCBI Taxonomy" id="88374"/>
    <lineage>
        <taxon>Bacteria</taxon>
        <taxon>Bacillati</taxon>
        <taxon>Actinomycetota</taxon>
        <taxon>Actinomycetes</taxon>
        <taxon>Micrococcales</taxon>
        <taxon>Microbacteriaceae</taxon>
        <taxon>Agromyces</taxon>
    </lineage>
</organism>
<feature type="transmembrane region" description="Helical" evidence="1">
    <location>
        <begin position="440"/>
        <end position="460"/>
    </location>
</feature>
<dbReference type="RefSeq" id="WP_281885569.1">
    <property type="nucleotide sequence ID" value="NZ_BSDP01000001.1"/>
</dbReference>
<feature type="transmembrane region" description="Helical" evidence="1">
    <location>
        <begin position="309"/>
        <end position="327"/>
    </location>
</feature>